<reference evidence="2" key="1">
    <citation type="submission" date="2020-02" db="EMBL/GenBank/DDBJ databases">
        <authorList>
            <person name="Meier V. D."/>
        </authorList>
    </citation>
    <scope>NUCLEOTIDE SEQUENCE</scope>
    <source>
        <strain evidence="2">AVDCRST_MAG66</strain>
    </source>
</reference>
<feature type="compositionally biased region" description="Low complexity" evidence="1">
    <location>
        <begin position="73"/>
        <end position="90"/>
    </location>
</feature>
<evidence type="ECO:0000256" key="1">
    <source>
        <dbReference type="SAM" id="MobiDB-lite"/>
    </source>
</evidence>
<dbReference type="AlphaFoldDB" id="A0A6J4QCB8"/>
<feature type="compositionally biased region" description="Low complexity" evidence="1">
    <location>
        <begin position="18"/>
        <end position="30"/>
    </location>
</feature>
<dbReference type="EMBL" id="CADCUS010000495">
    <property type="protein sequence ID" value="CAA9433994.1"/>
    <property type="molecule type" value="Genomic_DNA"/>
</dbReference>
<accession>A0A6J4QCB8</accession>
<proteinExistence type="predicted"/>
<name>A0A6J4QCB8_9PSEU</name>
<protein>
    <submittedName>
        <fullName evidence="2">Uncharacterized protein</fullName>
    </submittedName>
</protein>
<evidence type="ECO:0000313" key="2">
    <source>
        <dbReference type="EMBL" id="CAA9433994.1"/>
    </source>
</evidence>
<gene>
    <name evidence="2" type="ORF">AVDCRST_MAG66-3444</name>
</gene>
<sequence>MPTSTHLALLGFGPAEDPPVSGAATAVGPAAIPPAPRRLGAAGPVDHVGARSRPCGSGHDPDSDRRGRRGRSASRAPVTPSTPTSWPPTRRTGRRPRERGGAALVHPGRSSTGTPS</sequence>
<feature type="region of interest" description="Disordered" evidence="1">
    <location>
        <begin position="1"/>
        <end position="116"/>
    </location>
</feature>
<organism evidence="2">
    <name type="scientific">uncultured Pseudonocardia sp</name>
    <dbReference type="NCBI Taxonomy" id="211455"/>
    <lineage>
        <taxon>Bacteria</taxon>
        <taxon>Bacillati</taxon>
        <taxon>Actinomycetota</taxon>
        <taxon>Actinomycetes</taxon>
        <taxon>Pseudonocardiales</taxon>
        <taxon>Pseudonocardiaceae</taxon>
        <taxon>Pseudonocardia</taxon>
        <taxon>environmental samples</taxon>
    </lineage>
</organism>